<keyword evidence="3" id="KW-1185">Reference proteome</keyword>
<organism evidence="2 3">
    <name type="scientific">Segnochrobactrum spirostomi</name>
    <dbReference type="NCBI Taxonomy" id="2608987"/>
    <lineage>
        <taxon>Bacteria</taxon>
        <taxon>Pseudomonadati</taxon>
        <taxon>Pseudomonadota</taxon>
        <taxon>Alphaproteobacteria</taxon>
        <taxon>Hyphomicrobiales</taxon>
        <taxon>Segnochrobactraceae</taxon>
        <taxon>Segnochrobactrum</taxon>
    </lineage>
</organism>
<sequence>MISIRLIVETVAEGYGVRAADIVSQRRTASVIWPRQVAMWLSRELTPCSLQVIGRHIGAREHGTVSHAIDVVRRTIDDNETLRAEVEALATAVEAVAVGRALLGKPIPTDFDVVAMARRLLATPGAASMISTDEVRALAAAVLHTADAMTEEEIIHG</sequence>
<proteinExistence type="predicted"/>
<evidence type="ECO:0000313" key="2">
    <source>
        <dbReference type="EMBL" id="MQT14413.1"/>
    </source>
</evidence>
<accession>A0A6A7Y5D5</accession>
<dbReference type="Pfam" id="PF08299">
    <property type="entry name" value="Bac_DnaA_C"/>
    <property type="match status" value="1"/>
</dbReference>
<dbReference type="InterPro" id="IPR013159">
    <property type="entry name" value="DnaA_C"/>
</dbReference>
<dbReference type="EMBL" id="VWNA01000001">
    <property type="protein sequence ID" value="MQT14413.1"/>
    <property type="molecule type" value="Genomic_DNA"/>
</dbReference>
<evidence type="ECO:0000313" key="3">
    <source>
        <dbReference type="Proteomes" id="UP000332515"/>
    </source>
</evidence>
<feature type="domain" description="Chromosomal replication initiator DnaA C-terminal" evidence="1">
    <location>
        <begin position="3"/>
        <end position="72"/>
    </location>
</feature>
<dbReference type="AlphaFoldDB" id="A0A6A7Y5D5"/>
<protein>
    <recommendedName>
        <fullName evidence="1">Chromosomal replication initiator DnaA C-terminal domain-containing protein</fullName>
    </recommendedName>
</protein>
<reference evidence="2 3" key="1">
    <citation type="submission" date="2019-09" db="EMBL/GenBank/DDBJ databases">
        <title>Segnochrobactrum spirostomi gen. nov., sp. nov., isolated from the ciliate Spirostomum cf. yagiui and description of a novel family, Segnochrobactraceae fam. nov. within the order Rhizobiales of the class Alphaproteobacteria.</title>
        <authorList>
            <person name="Akter S."/>
            <person name="Shazib S.U.A."/>
            <person name="Shin M.K."/>
        </authorList>
    </citation>
    <scope>NUCLEOTIDE SEQUENCE [LARGE SCALE GENOMIC DNA]</scope>
    <source>
        <strain evidence="2 3">Sp-1</strain>
    </source>
</reference>
<dbReference type="GO" id="GO:0005524">
    <property type="term" value="F:ATP binding"/>
    <property type="evidence" value="ECO:0007669"/>
    <property type="project" value="InterPro"/>
</dbReference>
<dbReference type="SUPFAM" id="SSF48295">
    <property type="entry name" value="TrpR-like"/>
    <property type="match status" value="1"/>
</dbReference>
<dbReference type="Gene3D" id="1.10.1750.10">
    <property type="match status" value="1"/>
</dbReference>
<dbReference type="PANTHER" id="PTHR30050:SF2">
    <property type="entry name" value="CHROMOSOMAL REPLICATION INITIATOR PROTEIN DNAA"/>
    <property type="match status" value="1"/>
</dbReference>
<dbReference type="PANTHER" id="PTHR30050">
    <property type="entry name" value="CHROMOSOMAL REPLICATION INITIATOR PROTEIN DNAA"/>
    <property type="match status" value="1"/>
</dbReference>
<dbReference type="Proteomes" id="UP000332515">
    <property type="component" value="Unassembled WGS sequence"/>
</dbReference>
<dbReference type="InterPro" id="IPR010921">
    <property type="entry name" value="Trp_repressor/repl_initiator"/>
</dbReference>
<gene>
    <name evidence="2" type="ORF">F0357_17505</name>
</gene>
<dbReference type="GO" id="GO:0003688">
    <property type="term" value="F:DNA replication origin binding"/>
    <property type="evidence" value="ECO:0007669"/>
    <property type="project" value="TreeGrafter"/>
</dbReference>
<dbReference type="CDD" id="cd06571">
    <property type="entry name" value="Bac_DnaA_C"/>
    <property type="match status" value="1"/>
</dbReference>
<dbReference type="SMART" id="SM00760">
    <property type="entry name" value="Bac_DnaA_C"/>
    <property type="match status" value="1"/>
</dbReference>
<name>A0A6A7Y5D5_9HYPH</name>
<evidence type="ECO:0000259" key="1">
    <source>
        <dbReference type="SMART" id="SM00760"/>
    </source>
</evidence>
<comment type="caution">
    <text evidence="2">The sequence shown here is derived from an EMBL/GenBank/DDBJ whole genome shotgun (WGS) entry which is preliminary data.</text>
</comment>
<dbReference type="GO" id="GO:0006275">
    <property type="term" value="P:regulation of DNA replication"/>
    <property type="evidence" value="ECO:0007669"/>
    <property type="project" value="InterPro"/>
</dbReference>
<dbReference type="GO" id="GO:0006270">
    <property type="term" value="P:DNA replication initiation"/>
    <property type="evidence" value="ECO:0007669"/>
    <property type="project" value="InterPro"/>
</dbReference>
<dbReference type="RefSeq" id="WP_153485093.1">
    <property type="nucleotide sequence ID" value="NZ_VWNA01000001.1"/>
</dbReference>
<dbReference type="GO" id="GO:0005886">
    <property type="term" value="C:plasma membrane"/>
    <property type="evidence" value="ECO:0007669"/>
    <property type="project" value="TreeGrafter"/>
</dbReference>